<feature type="transmembrane region" description="Helical" evidence="4">
    <location>
        <begin position="21"/>
        <end position="41"/>
    </location>
</feature>
<evidence type="ECO:0000256" key="4">
    <source>
        <dbReference type="SAM" id="Phobius"/>
    </source>
</evidence>
<comment type="caution">
    <text evidence="5">The sequence shown here is derived from an EMBL/GenBank/DDBJ whole genome shotgun (WGS) entry which is preliminary data.</text>
</comment>
<dbReference type="Gene3D" id="2.40.50.100">
    <property type="match status" value="1"/>
</dbReference>
<keyword evidence="4" id="KW-0812">Transmembrane</keyword>
<feature type="compositionally biased region" description="Basic and acidic residues" evidence="3">
    <location>
        <begin position="390"/>
        <end position="399"/>
    </location>
</feature>
<evidence type="ECO:0008006" key="7">
    <source>
        <dbReference type="Google" id="ProtNLM"/>
    </source>
</evidence>
<dbReference type="EMBL" id="BMGH01000001">
    <property type="protein sequence ID" value="GGD11342.1"/>
    <property type="molecule type" value="Genomic_DNA"/>
</dbReference>
<dbReference type="GO" id="GO:1990281">
    <property type="term" value="C:efflux pump complex"/>
    <property type="evidence" value="ECO:0007669"/>
    <property type="project" value="TreeGrafter"/>
</dbReference>
<gene>
    <name evidence="5" type="ORF">GCM10011342_20170</name>
</gene>
<sequence length="399" mass="42480">MSRPDELPDKSAPQTRTRKGWLSGILQLVLVIGVLAAGVLANNVLSSMSTAPQIRAAGASGVAVSVVQPDIGETRIRLLETGTVQVRNSVELSPQVSGRVVWVNPALASGGTFKRGEVLFRLDGADYRAAIDRAGADLAARQADLQVEQAEADIARREWELVNPGEPVPSNVAREPQLARAEAAVRSAQTALADAERNLSRVNFSLPFDGRVQATAIEVGQNLIAGQSYGRAYEEGGIEVSVPVNAAVLQGLAPAEGREAVVRPRQVLLSEGTVAYAAIVTRADAELDPQTRLARLTLEFTEEVPLLPGDFVDVEITGPVIPGTYRFPESALQENRSVWVVEDGRLARRQPQLVFVEDGVISALPFDTADGIVVGALNDPQEGDPVVSEGDVRADGERP</sequence>
<dbReference type="Gene3D" id="1.10.287.470">
    <property type="entry name" value="Helix hairpin bin"/>
    <property type="match status" value="1"/>
</dbReference>
<evidence type="ECO:0000256" key="1">
    <source>
        <dbReference type="ARBA" id="ARBA00009477"/>
    </source>
</evidence>
<keyword evidence="6" id="KW-1185">Reference proteome</keyword>
<dbReference type="Gene3D" id="2.40.30.170">
    <property type="match status" value="1"/>
</dbReference>
<dbReference type="InterPro" id="IPR006143">
    <property type="entry name" value="RND_pump_MFP"/>
</dbReference>
<evidence type="ECO:0000313" key="5">
    <source>
        <dbReference type="EMBL" id="GGD11342.1"/>
    </source>
</evidence>
<keyword evidence="2" id="KW-0175">Coiled coil</keyword>
<comment type="similarity">
    <text evidence="1">Belongs to the membrane fusion protein (MFP) (TC 8.A.1) family.</text>
</comment>
<reference evidence="5" key="1">
    <citation type="journal article" date="2014" name="Int. J. Syst. Evol. Microbiol.">
        <title>Complete genome sequence of Corynebacterium casei LMG S-19264T (=DSM 44701T), isolated from a smear-ripened cheese.</title>
        <authorList>
            <consortium name="US DOE Joint Genome Institute (JGI-PGF)"/>
            <person name="Walter F."/>
            <person name="Albersmeier A."/>
            <person name="Kalinowski J."/>
            <person name="Ruckert C."/>
        </authorList>
    </citation>
    <scope>NUCLEOTIDE SEQUENCE</scope>
    <source>
        <strain evidence="5">CGMCC 1.12921</strain>
    </source>
</reference>
<evidence type="ECO:0000256" key="3">
    <source>
        <dbReference type="SAM" id="MobiDB-lite"/>
    </source>
</evidence>
<dbReference type="RefSeq" id="WP_188158544.1">
    <property type="nucleotide sequence ID" value="NZ_BMGH01000001.1"/>
</dbReference>
<proteinExistence type="inferred from homology"/>
<accession>A0A8J2Y814</accession>
<reference evidence="5" key="2">
    <citation type="submission" date="2020-09" db="EMBL/GenBank/DDBJ databases">
        <authorList>
            <person name="Sun Q."/>
            <person name="Zhou Y."/>
        </authorList>
    </citation>
    <scope>NUCLEOTIDE SEQUENCE</scope>
    <source>
        <strain evidence="5">CGMCC 1.12921</strain>
    </source>
</reference>
<dbReference type="NCBIfam" id="TIGR01730">
    <property type="entry name" value="RND_mfp"/>
    <property type="match status" value="1"/>
</dbReference>
<feature type="region of interest" description="Disordered" evidence="3">
    <location>
        <begin position="377"/>
        <end position="399"/>
    </location>
</feature>
<dbReference type="SUPFAM" id="SSF111369">
    <property type="entry name" value="HlyD-like secretion proteins"/>
    <property type="match status" value="1"/>
</dbReference>
<keyword evidence="4" id="KW-1133">Transmembrane helix</keyword>
<dbReference type="Proteomes" id="UP000613582">
    <property type="component" value="Unassembled WGS sequence"/>
</dbReference>
<name>A0A8J2Y814_9PROT</name>
<dbReference type="GO" id="GO:0015562">
    <property type="term" value="F:efflux transmembrane transporter activity"/>
    <property type="evidence" value="ECO:0007669"/>
    <property type="project" value="TreeGrafter"/>
</dbReference>
<dbReference type="AlphaFoldDB" id="A0A8J2Y814"/>
<protein>
    <recommendedName>
        <fullName evidence="7">Efflux RND transporter periplasmic adaptor subunit</fullName>
    </recommendedName>
</protein>
<dbReference type="PANTHER" id="PTHR30469:SF12">
    <property type="entry name" value="MULTIDRUG RESISTANCE PROTEIN MDTA"/>
    <property type="match status" value="1"/>
</dbReference>
<evidence type="ECO:0000256" key="2">
    <source>
        <dbReference type="SAM" id="Coils"/>
    </source>
</evidence>
<dbReference type="PANTHER" id="PTHR30469">
    <property type="entry name" value="MULTIDRUG RESISTANCE PROTEIN MDTA"/>
    <property type="match status" value="1"/>
</dbReference>
<feature type="coiled-coil region" evidence="2">
    <location>
        <begin position="140"/>
        <end position="198"/>
    </location>
</feature>
<keyword evidence="4" id="KW-0472">Membrane</keyword>
<evidence type="ECO:0000313" key="6">
    <source>
        <dbReference type="Proteomes" id="UP000613582"/>
    </source>
</evidence>
<organism evidence="5 6">
    <name type="scientific">Aquisalinus flavus</name>
    <dbReference type="NCBI Taxonomy" id="1526572"/>
    <lineage>
        <taxon>Bacteria</taxon>
        <taxon>Pseudomonadati</taxon>
        <taxon>Pseudomonadota</taxon>
        <taxon>Alphaproteobacteria</taxon>
        <taxon>Parvularculales</taxon>
        <taxon>Parvularculaceae</taxon>
        <taxon>Aquisalinus</taxon>
    </lineage>
</organism>